<evidence type="ECO:0000256" key="1">
    <source>
        <dbReference type="ARBA" id="ARBA00004651"/>
    </source>
</evidence>
<feature type="transmembrane region" description="Helical" evidence="6">
    <location>
        <begin position="44"/>
        <end position="65"/>
    </location>
</feature>
<keyword evidence="8" id="KW-1185">Reference proteome</keyword>
<feature type="transmembrane region" description="Helical" evidence="6">
    <location>
        <begin position="12"/>
        <end position="38"/>
    </location>
</feature>
<dbReference type="CDD" id="cd06173">
    <property type="entry name" value="MFS_MefA_like"/>
    <property type="match status" value="1"/>
</dbReference>
<feature type="transmembrane region" description="Helical" evidence="6">
    <location>
        <begin position="167"/>
        <end position="186"/>
    </location>
</feature>
<keyword evidence="2" id="KW-1003">Cell membrane</keyword>
<dbReference type="Gene3D" id="1.20.1250.20">
    <property type="entry name" value="MFS general substrate transporter like domains"/>
    <property type="match status" value="1"/>
</dbReference>
<feature type="transmembrane region" description="Helical" evidence="6">
    <location>
        <begin position="305"/>
        <end position="323"/>
    </location>
</feature>
<comment type="caution">
    <text evidence="7">The sequence shown here is derived from an EMBL/GenBank/DDBJ whole genome shotgun (WGS) entry which is preliminary data.</text>
</comment>
<dbReference type="SUPFAM" id="SSF103473">
    <property type="entry name" value="MFS general substrate transporter"/>
    <property type="match status" value="1"/>
</dbReference>
<feature type="transmembrane region" description="Helical" evidence="6">
    <location>
        <begin position="335"/>
        <end position="357"/>
    </location>
</feature>
<evidence type="ECO:0000256" key="4">
    <source>
        <dbReference type="ARBA" id="ARBA00022989"/>
    </source>
</evidence>
<dbReference type="Pfam" id="PF07690">
    <property type="entry name" value="MFS_1"/>
    <property type="match status" value="1"/>
</dbReference>
<dbReference type="GO" id="GO:0022857">
    <property type="term" value="F:transmembrane transporter activity"/>
    <property type="evidence" value="ECO:0007669"/>
    <property type="project" value="InterPro"/>
</dbReference>
<dbReference type="RefSeq" id="WP_175599262.1">
    <property type="nucleotide sequence ID" value="NZ_JABWGO010000001.1"/>
</dbReference>
<evidence type="ECO:0000256" key="3">
    <source>
        <dbReference type="ARBA" id="ARBA00022692"/>
    </source>
</evidence>
<keyword evidence="3 6" id="KW-0812">Transmembrane</keyword>
<gene>
    <name evidence="7" type="ORF">HT134_06460</name>
</gene>
<evidence type="ECO:0000313" key="8">
    <source>
        <dbReference type="Proteomes" id="UP000546126"/>
    </source>
</evidence>
<feature type="transmembrane region" description="Helical" evidence="6">
    <location>
        <begin position="250"/>
        <end position="273"/>
    </location>
</feature>
<sequence length="408" mass="41724">MKGVAALANPRFRLLLLGQTAAVVGEQMFAVAITVSVLRAGGDAVSLGLVLAARGVTLVAFLPVGGVWADRVPRRRLVMAAYGAQALLAGALALPATPSIWGAAAVVLLAGVAEAFVRPAFNGLLRGVLTDDERVSGRSLVGVSIRTGVMAGPAVCVGLVAVAGTRVAYAITMVVFAATVVALRRVREPRRTPAPRASFAEDVRAGLAEARRRPWVRAILVFSAVNLVFVVAPTQVLLPVVSTAAFGSPAVYGVALTCYGIGGLAGGLVTLAWRPRAVGVVALAAIALYAAAPLSLLLAPSPPPVFVAYAVAGAGVEIYAIHWEVALQREIPDRLIGRISSFAWLCGFGLMPFGQALTGPLAGLAGPGAVLAGAAAVILLVPPALLLVRGMARFRTPGDIPDADPVSR</sequence>
<proteinExistence type="predicted"/>
<feature type="transmembrane region" description="Helical" evidence="6">
    <location>
        <begin position="280"/>
        <end position="299"/>
    </location>
</feature>
<dbReference type="AlphaFoldDB" id="A0A7Y6IL50"/>
<dbReference type="PANTHER" id="PTHR23513:SF11">
    <property type="entry name" value="STAPHYLOFERRIN A TRANSPORTER"/>
    <property type="match status" value="1"/>
</dbReference>
<dbReference type="EMBL" id="JABWGO010000001">
    <property type="protein sequence ID" value="NUW39775.1"/>
    <property type="molecule type" value="Genomic_DNA"/>
</dbReference>
<feature type="transmembrane region" description="Helical" evidence="6">
    <location>
        <begin position="218"/>
        <end position="238"/>
    </location>
</feature>
<feature type="transmembrane region" description="Helical" evidence="6">
    <location>
        <begin position="369"/>
        <end position="388"/>
    </location>
</feature>
<keyword evidence="5 6" id="KW-0472">Membrane</keyword>
<evidence type="ECO:0000256" key="6">
    <source>
        <dbReference type="SAM" id="Phobius"/>
    </source>
</evidence>
<dbReference type="InterPro" id="IPR011701">
    <property type="entry name" value="MFS"/>
</dbReference>
<protein>
    <submittedName>
        <fullName evidence="7">MFS transporter</fullName>
    </submittedName>
</protein>
<name>A0A7Y6IL50_9ACTN</name>
<dbReference type="Proteomes" id="UP000546126">
    <property type="component" value="Unassembled WGS sequence"/>
</dbReference>
<dbReference type="GO" id="GO:0005886">
    <property type="term" value="C:plasma membrane"/>
    <property type="evidence" value="ECO:0007669"/>
    <property type="project" value="UniProtKB-SubCell"/>
</dbReference>
<organism evidence="7 8">
    <name type="scientific">Nonomuraea rhodomycinica</name>
    <dbReference type="NCBI Taxonomy" id="1712872"/>
    <lineage>
        <taxon>Bacteria</taxon>
        <taxon>Bacillati</taxon>
        <taxon>Actinomycetota</taxon>
        <taxon>Actinomycetes</taxon>
        <taxon>Streptosporangiales</taxon>
        <taxon>Streptosporangiaceae</taxon>
        <taxon>Nonomuraea</taxon>
    </lineage>
</organism>
<dbReference type="InterPro" id="IPR036259">
    <property type="entry name" value="MFS_trans_sf"/>
</dbReference>
<dbReference type="PANTHER" id="PTHR23513">
    <property type="entry name" value="INTEGRAL MEMBRANE EFFLUX PROTEIN-RELATED"/>
    <property type="match status" value="1"/>
</dbReference>
<accession>A0A7Y6IL50</accession>
<evidence type="ECO:0000256" key="5">
    <source>
        <dbReference type="ARBA" id="ARBA00023136"/>
    </source>
</evidence>
<evidence type="ECO:0000313" key="7">
    <source>
        <dbReference type="EMBL" id="NUW39775.1"/>
    </source>
</evidence>
<keyword evidence="4 6" id="KW-1133">Transmembrane helix</keyword>
<feature type="transmembrane region" description="Helical" evidence="6">
    <location>
        <begin position="100"/>
        <end position="121"/>
    </location>
</feature>
<comment type="subcellular location">
    <subcellularLocation>
        <location evidence="1">Cell membrane</location>
        <topology evidence="1">Multi-pass membrane protein</topology>
    </subcellularLocation>
</comment>
<reference evidence="7 8" key="1">
    <citation type="submission" date="2020-06" db="EMBL/GenBank/DDBJ databases">
        <authorList>
            <person name="Chanama M."/>
        </authorList>
    </citation>
    <scope>NUCLEOTIDE SEQUENCE [LARGE SCALE GENOMIC DNA]</scope>
    <source>
        <strain evidence="7 8">TBRC6557</strain>
    </source>
</reference>
<evidence type="ECO:0000256" key="2">
    <source>
        <dbReference type="ARBA" id="ARBA00022475"/>
    </source>
</evidence>